<dbReference type="GO" id="GO:0035091">
    <property type="term" value="F:phosphatidylinositol binding"/>
    <property type="evidence" value="ECO:0007669"/>
    <property type="project" value="InterPro"/>
</dbReference>
<dbReference type="EMBL" id="FNXT01001197">
    <property type="protein sequence ID" value="SZX73734.1"/>
    <property type="molecule type" value="Genomic_DNA"/>
</dbReference>
<accession>A0A383W9R3</accession>
<dbReference type="CDD" id="cd06093">
    <property type="entry name" value="PX_domain"/>
    <property type="match status" value="1"/>
</dbReference>
<dbReference type="PROSITE" id="PS50195">
    <property type="entry name" value="PX"/>
    <property type="match status" value="1"/>
</dbReference>
<evidence type="ECO:0000259" key="3">
    <source>
        <dbReference type="PROSITE" id="PS50195"/>
    </source>
</evidence>
<sequence length="642" mass="68108">MQNRQQQDPLDTLPSLTAGLSVFSQPEPEGDVVASFSLGSPEVGQANTYFGSPAGAAGAALQTISLTDDDDDHTVFAVHQPTASTSAGGTAAGAMPVEPAAAPEPAALPVSVLHSTSGVAAAAATAAAAAADDVVEAGQQADTTLPATVAGPLHAQDIPVKVWVRDPEKVARGFSSYVTYLLRTETSLSVFGTAPAPSHAAASTADAAESNAACDTAAAHPGSSGSSSSSAARRLHKGVQVWEVRRRFADFEELHRLLRRQFRGYFLPPLPDRAGLLDAARLAGGDSFMKVRKVDLQAYMCTIANHPALQGSQELRVFLTYPTCLSTCQQWQHMVQRPAPTDALLGMLLPEHKQQQGLAADASAGGAGGSSAAAAAAGDAGGGKLGGMMWRMKHSLMAVVREPKARPEVPADEQQLRQAKDWFKELQQHLSAAVTVAQSLVSHTSAAAEDFHDIGRSFTLMARYEEKIAQCVGQYTPNGSSAVQRAADLQAAGYASLRQHAVDKQYVLRTAAALVFLHDYWVLVPEAVAALEEREDAYEALLLMREELQERQAAAAAAAASRDKRMAALYTSAEALQERLLAAQEQYEVLKDRNQTELVRLNLQRAVDFRQALSRFAQVQLQLAQACASAWEGVVDQLNVGS</sequence>
<dbReference type="InterPro" id="IPR036871">
    <property type="entry name" value="PX_dom_sf"/>
</dbReference>
<dbReference type="Pfam" id="PF00787">
    <property type="entry name" value="PX"/>
    <property type="match status" value="1"/>
</dbReference>
<dbReference type="STRING" id="3088.A0A383W9R3"/>
<feature type="region of interest" description="Disordered" evidence="2">
    <location>
        <begin position="1"/>
        <end position="24"/>
    </location>
</feature>
<dbReference type="GO" id="GO:0005768">
    <property type="term" value="C:endosome"/>
    <property type="evidence" value="ECO:0007669"/>
    <property type="project" value="UniProtKB-ARBA"/>
</dbReference>
<feature type="coiled-coil region" evidence="1">
    <location>
        <begin position="531"/>
        <end position="593"/>
    </location>
</feature>
<evidence type="ECO:0000313" key="5">
    <source>
        <dbReference type="Proteomes" id="UP000256970"/>
    </source>
</evidence>
<dbReference type="InterPro" id="IPR001683">
    <property type="entry name" value="PX_dom"/>
</dbReference>
<dbReference type="PANTHER" id="PTHR46757">
    <property type="entry name" value="SORTING NEXIN-RELATED"/>
    <property type="match status" value="1"/>
</dbReference>
<dbReference type="InterPro" id="IPR027267">
    <property type="entry name" value="AH/BAR_dom_sf"/>
</dbReference>
<gene>
    <name evidence="4" type="ORF">BQ4739_LOCUS13987</name>
</gene>
<dbReference type="Gene3D" id="3.30.1520.10">
    <property type="entry name" value="Phox-like domain"/>
    <property type="match status" value="1"/>
</dbReference>
<evidence type="ECO:0000313" key="4">
    <source>
        <dbReference type="EMBL" id="SZX73734.1"/>
    </source>
</evidence>
<keyword evidence="1" id="KW-0175">Coiled coil</keyword>
<dbReference type="SMART" id="SM00312">
    <property type="entry name" value="PX"/>
    <property type="match status" value="1"/>
</dbReference>
<dbReference type="SUPFAM" id="SSF64268">
    <property type="entry name" value="PX domain"/>
    <property type="match status" value="1"/>
</dbReference>
<dbReference type="Proteomes" id="UP000256970">
    <property type="component" value="Unassembled WGS sequence"/>
</dbReference>
<proteinExistence type="predicted"/>
<dbReference type="InterPro" id="IPR044279">
    <property type="entry name" value="SNX2A/B"/>
</dbReference>
<evidence type="ECO:0000256" key="2">
    <source>
        <dbReference type="SAM" id="MobiDB-lite"/>
    </source>
</evidence>
<evidence type="ECO:0000256" key="1">
    <source>
        <dbReference type="SAM" id="Coils"/>
    </source>
</evidence>
<dbReference type="InterPro" id="IPR015404">
    <property type="entry name" value="Vps5_C"/>
</dbReference>
<dbReference type="PANTHER" id="PTHR46757:SF2">
    <property type="entry name" value="OS05G0346100 PROTEIN"/>
    <property type="match status" value="1"/>
</dbReference>
<reference evidence="4 5" key="1">
    <citation type="submission" date="2016-10" db="EMBL/GenBank/DDBJ databases">
        <authorList>
            <person name="Cai Z."/>
        </authorList>
    </citation>
    <scope>NUCLEOTIDE SEQUENCE [LARGE SCALE GENOMIC DNA]</scope>
</reference>
<keyword evidence="5" id="KW-1185">Reference proteome</keyword>
<dbReference type="Gene3D" id="1.20.1270.60">
    <property type="entry name" value="Arfaptin homology (AH) domain/BAR domain"/>
    <property type="match status" value="1"/>
</dbReference>
<feature type="domain" description="PX" evidence="3">
    <location>
        <begin position="158"/>
        <end position="326"/>
    </location>
</feature>
<protein>
    <recommendedName>
        <fullName evidence="3">PX domain-containing protein</fullName>
    </recommendedName>
</protein>
<name>A0A383W9R3_TETOB</name>
<dbReference type="AlphaFoldDB" id="A0A383W9R3"/>
<dbReference type="Pfam" id="PF09325">
    <property type="entry name" value="Vps5"/>
    <property type="match status" value="1"/>
</dbReference>
<organism evidence="4 5">
    <name type="scientific">Tetradesmus obliquus</name>
    <name type="common">Green alga</name>
    <name type="synonym">Acutodesmus obliquus</name>
    <dbReference type="NCBI Taxonomy" id="3088"/>
    <lineage>
        <taxon>Eukaryota</taxon>
        <taxon>Viridiplantae</taxon>
        <taxon>Chlorophyta</taxon>
        <taxon>core chlorophytes</taxon>
        <taxon>Chlorophyceae</taxon>
        <taxon>CS clade</taxon>
        <taxon>Sphaeropleales</taxon>
        <taxon>Scenedesmaceae</taxon>
        <taxon>Tetradesmus</taxon>
    </lineage>
</organism>